<dbReference type="GO" id="GO:0008720">
    <property type="term" value="F:D-lactate dehydrogenase (NAD+) activity"/>
    <property type="evidence" value="ECO:0007669"/>
    <property type="project" value="TreeGrafter"/>
</dbReference>
<evidence type="ECO:0000313" key="7">
    <source>
        <dbReference type="EMBL" id="MCY3053228.1"/>
    </source>
</evidence>
<comment type="similarity">
    <text evidence="1 4">Belongs to the D-isomer specific 2-hydroxyacid dehydrogenase family.</text>
</comment>
<dbReference type="Proteomes" id="UP000594771">
    <property type="component" value="Chromosome"/>
</dbReference>
<accession>A0A0X8FEN0</accession>
<dbReference type="Gene3D" id="3.40.50.720">
    <property type="entry name" value="NAD(P)-binding Rossmann-like Domain"/>
    <property type="match status" value="2"/>
</dbReference>
<dbReference type="GeneID" id="35766932"/>
<dbReference type="InterPro" id="IPR029752">
    <property type="entry name" value="D-isomer_DH_CS1"/>
</dbReference>
<dbReference type="InterPro" id="IPR006139">
    <property type="entry name" value="D-isomer_2_OHA_DH_cat_dom"/>
</dbReference>
<evidence type="ECO:0000313" key="10">
    <source>
        <dbReference type="Proteomes" id="UP001069145"/>
    </source>
</evidence>
<dbReference type="NCBIfam" id="NF006374">
    <property type="entry name" value="PRK08605.1"/>
    <property type="match status" value="1"/>
</dbReference>
<dbReference type="InterPro" id="IPR058205">
    <property type="entry name" value="D-LDH-like"/>
</dbReference>
<keyword evidence="2 4" id="KW-0560">Oxidoreductase</keyword>
<dbReference type="RefSeq" id="WP_060777635.1">
    <property type="nucleotide sequence ID" value="NZ_CAJHLF010000001.1"/>
</dbReference>
<reference evidence="8 9" key="1">
    <citation type="submission" date="2020-12" db="EMBL/GenBank/DDBJ databases">
        <title>FDA dAtabase for Regulatory Grade micrObial Sequences (FDA-ARGOS): Supporting development and validation of Infectious Disease Dx tests.</title>
        <authorList>
            <person name="Sproer C."/>
            <person name="Gronow S."/>
            <person name="Severitt S."/>
            <person name="Schroder I."/>
            <person name="Tallon L."/>
            <person name="Sadzewicz L."/>
            <person name="Zhao X."/>
            <person name="Boylan J."/>
            <person name="Ott S."/>
            <person name="Bowen H."/>
            <person name="Vavikolanu K."/>
            <person name="Mehta A."/>
            <person name="Aluvathingal J."/>
            <person name="Nadendla S."/>
            <person name="Lowell S."/>
            <person name="Myers T."/>
            <person name="Yan Y."/>
            <person name="Sichtig H."/>
        </authorList>
    </citation>
    <scope>NUCLEOTIDE SEQUENCE [LARGE SCALE GENOMIC DNA]</scope>
    <source>
        <strain evidence="8 9">FDAARGOS_911</strain>
    </source>
</reference>
<keyword evidence="10" id="KW-1185">Reference proteome</keyword>
<sequence>MTKIIVYAVTAEEKPLVEAWASRHQVEVKLVTEELTVDTVDLAAGFDGVSTSQVPRIEEPIFSRLHDLGIKQIAQRSAGVDMYDLDQAKENGIIITNVPTYSPVSIAEYTLGTIIYLNRRLNNILPRTKAHNFSRSPEVRGRVLKDLTLAVIGAGHIGQELARIYAGLGGKVVAYDIAPDPAAEKYLSFVDSVEDAVAQADIVSLHMPLTKDNYHMFDADLLAQCKEGTILVNNGRGALVDTDALLAAIDSGHIASAALDTYEAEGPYVFKDWSDKTVEDERLKTLINHSKVLYTPHLAYYTDDAIKALVDGGLDSTLEVIETGDAKNRVN</sequence>
<dbReference type="AlphaFoldDB" id="A0A0X8FEN0"/>
<dbReference type="GO" id="GO:0051287">
    <property type="term" value="F:NAD binding"/>
    <property type="evidence" value="ECO:0007669"/>
    <property type="project" value="InterPro"/>
</dbReference>
<dbReference type="PANTHER" id="PTHR43026:SF1">
    <property type="entry name" value="2-HYDROXYACID DEHYDROGENASE HOMOLOG 1-RELATED"/>
    <property type="match status" value="1"/>
</dbReference>
<dbReference type="PROSITE" id="PS00670">
    <property type="entry name" value="D_2_HYDROXYACID_DH_2"/>
    <property type="match status" value="1"/>
</dbReference>
<evidence type="ECO:0000313" key="9">
    <source>
        <dbReference type="Proteomes" id="UP000594771"/>
    </source>
</evidence>
<evidence type="ECO:0000256" key="3">
    <source>
        <dbReference type="ARBA" id="ARBA00023027"/>
    </source>
</evidence>
<dbReference type="SUPFAM" id="SSF52283">
    <property type="entry name" value="Formate/glycerate dehydrogenase catalytic domain-like"/>
    <property type="match status" value="1"/>
</dbReference>
<gene>
    <name evidence="8" type="ORF">I6G68_00215</name>
    <name evidence="7" type="ORF">ODY43_04410</name>
</gene>
<evidence type="ECO:0000259" key="5">
    <source>
        <dbReference type="Pfam" id="PF00389"/>
    </source>
</evidence>
<reference evidence="7" key="2">
    <citation type="submission" date="2022-09" db="EMBL/GenBank/DDBJ databases">
        <title>Aerococcus urinae taxonomy study.</title>
        <authorList>
            <person name="Christensen J."/>
            <person name="Senneby E."/>
        </authorList>
    </citation>
    <scope>NUCLEOTIDE SEQUENCE</scope>
    <source>
        <strain evidence="7">NLD-066-U95</strain>
    </source>
</reference>
<name>A0A0X8FEN0_9LACT</name>
<feature type="domain" description="D-isomer specific 2-hydroxyacid dehydrogenase NAD-binding" evidence="6">
    <location>
        <begin position="112"/>
        <end position="299"/>
    </location>
</feature>
<dbReference type="KEGG" id="aun:AWM73_00805"/>
<dbReference type="Pfam" id="PF00389">
    <property type="entry name" value="2-Hacid_dh"/>
    <property type="match status" value="1"/>
</dbReference>
<evidence type="ECO:0000313" key="8">
    <source>
        <dbReference type="EMBL" id="QPS01544.1"/>
    </source>
</evidence>
<dbReference type="InterPro" id="IPR036291">
    <property type="entry name" value="NAD(P)-bd_dom_sf"/>
</dbReference>
<evidence type="ECO:0000256" key="2">
    <source>
        <dbReference type="ARBA" id="ARBA00023002"/>
    </source>
</evidence>
<dbReference type="Proteomes" id="UP001069145">
    <property type="component" value="Unassembled WGS sequence"/>
</dbReference>
<dbReference type="InterPro" id="IPR006140">
    <property type="entry name" value="D-isomer_DH_NAD-bd"/>
</dbReference>
<dbReference type="PROSITE" id="PS00065">
    <property type="entry name" value="D_2_HYDROXYACID_DH_1"/>
    <property type="match status" value="1"/>
</dbReference>
<dbReference type="EMBL" id="CP065662">
    <property type="protein sequence ID" value="QPS01544.1"/>
    <property type="molecule type" value="Genomic_DNA"/>
</dbReference>
<dbReference type="PROSITE" id="PS00671">
    <property type="entry name" value="D_2_HYDROXYACID_DH_3"/>
    <property type="match status" value="1"/>
</dbReference>
<dbReference type="PANTHER" id="PTHR43026">
    <property type="entry name" value="2-HYDROXYACID DEHYDROGENASE HOMOLOG 1-RELATED"/>
    <property type="match status" value="1"/>
</dbReference>
<feature type="domain" description="D-isomer specific 2-hydroxyacid dehydrogenase catalytic" evidence="5">
    <location>
        <begin position="6"/>
        <end position="331"/>
    </location>
</feature>
<dbReference type="OrthoDB" id="9805416at2"/>
<evidence type="ECO:0000256" key="1">
    <source>
        <dbReference type="ARBA" id="ARBA00005854"/>
    </source>
</evidence>
<proteinExistence type="inferred from homology"/>
<dbReference type="InterPro" id="IPR029753">
    <property type="entry name" value="D-isomer_DH_CS"/>
</dbReference>
<dbReference type="CDD" id="cd12186">
    <property type="entry name" value="LDH"/>
    <property type="match status" value="1"/>
</dbReference>
<evidence type="ECO:0000256" key="4">
    <source>
        <dbReference type="RuleBase" id="RU003719"/>
    </source>
</evidence>
<keyword evidence="3" id="KW-0520">NAD</keyword>
<evidence type="ECO:0000259" key="6">
    <source>
        <dbReference type="Pfam" id="PF02826"/>
    </source>
</evidence>
<organism evidence="8 9">
    <name type="scientific">Aerococcus urinae</name>
    <dbReference type="NCBI Taxonomy" id="1376"/>
    <lineage>
        <taxon>Bacteria</taxon>
        <taxon>Bacillati</taxon>
        <taxon>Bacillota</taxon>
        <taxon>Bacilli</taxon>
        <taxon>Lactobacillales</taxon>
        <taxon>Aerococcaceae</taxon>
        <taxon>Aerococcus</taxon>
    </lineage>
</organism>
<dbReference type="SUPFAM" id="SSF51735">
    <property type="entry name" value="NAD(P)-binding Rossmann-fold domains"/>
    <property type="match status" value="1"/>
</dbReference>
<dbReference type="Pfam" id="PF02826">
    <property type="entry name" value="2-Hacid_dh_C"/>
    <property type="match status" value="1"/>
</dbReference>
<dbReference type="EMBL" id="JAOTML010000004">
    <property type="protein sequence ID" value="MCY3053228.1"/>
    <property type="molecule type" value="Genomic_DNA"/>
</dbReference>
<protein>
    <submittedName>
        <fullName evidence="8">D-2-hydroxyacid dehydrogenase</fullName>
    </submittedName>
</protein>